<dbReference type="InParanoid" id="G0P3G3"/>
<dbReference type="Pfam" id="PF00646">
    <property type="entry name" value="F-box"/>
    <property type="match status" value="1"/>
</dbReference>
<dbReference type="FunCoup" id="G0P3G3">
    <property type="interactions" value="352"/>
</dbReference>
<dbReference type="EMBL" id="GL380043">
    <property type="protein sequence ID" value="EGT43953.1"/>
    <property type="molecule type" value="Genomic_DNA"/>
</dbReference>
<dbReference type="SUPFAM" id="SSF81383">
    <property type="entry name" value="F-box domain"/>
    <property type="match status" value="1"/>
</dbReference>
<dbReference type="Pfam" id="PF01827">
    <property type="entry name" value="FTH"/>
    <property type="match status" value="1"/>
</dbReference>
<dbReference type="CDD" id="cd22150">
    <property type="entry name" value="F-box_CeFBXA-like"/>
    <property type="match status" value="1"/>
</dbReference>
<proteinExistence type="predicted"/>
<gene>
    <name evidence="2" type="ORF">CAEBREN_08674</name>
</gene>
<dbReference type="OMA" id="NIDMHEF"/>
<protein>
    <recommendedName>
        <fullName evidence="1">F-box domain-containing protein</fullName>
    </recommendedName>
</protein>
<dbReference type="OrthoDB" id="3256413at2759"/>
<dbReference type="InterPro" id="IPR040161">
    <property type="entry name" value="FB224"/>
</dbReference>
<evidence type="ECO:0000313" key="2">
    <source>
        <dbReference type="EMBL" id="EGT43953.1"/>
    </source>
</evidence>
<dbReference type="InterPro" id="IPR041426">
    <property type="entry name" value="Mos1_HTH"/>
</dbReference>
<feature type="domain" description="F-box" evidence="1">
    <location>
        <begin position="60"/>
        <end position="108"/>
    </location>
</feature>
<evidence type="ECO:0000313" key="3">
    <source>
        <dbReference type="Proteomes" id="UP000008068"/>
    </source>
</evidence>
<dbReference type="InterPro" id="IPR001810">
    <property type="entry name" value="F-box_dom"/>
</dbReference>
<dbReference type="SMART" id="SM00256">
    <property type="entry name" value="FBOX"/>
    <property type="match status" value="1"/>
</dbReference>
<accession>G0P3G3</accession>
<dbReference type="Proteomes" id="UP000008068">
    <property type="component" value="Unassembled WGS sequence"/>
</dbReference>
<dbReference type="HOGENOM" id="CLU_030831_3_2_1"/>
<evidence type="ECO:0000259" key="1">
    <source>
        <dbReference type="PROSITE" id="PS50181"/>
    </source>
</evidence>
<dbReference type="PROSITE" id="PS50181">
    <property type="entry name" value="FBOX"/>
    <property type="match status" value="1"/>
</dbReference>
<keyword evidence="3" id="KW-1185">Reference proteome</keyword>
<name>G0P3G3_CAEBE</name>
<organism evidence="3">
    <name type="scientific">Caenorhabditis brenneri</name>
    <name type="common">Nematode worm</name>
    <dbReference type="NCBI Taxonomy" id="135651"/>
    <lineage>
        <taxon>Eukaryota</taxon>
        <taxon>Metazoa</taxon>
        <taxon>Ecdysozoa</taxon>
        <taxon>Nematoda</taxon>
        <taxon>Chromadorea</taxon>
        <taxon>Rhabditida</taxon>
        <taxon>Rhabditina</taxon>
        <taxon>Rhabditomorpha</taxon>
        <taxon>Rhabditoidea</taxon>
        <taxon>Rhabditidae</taxon>
        <taxon>Peloderinae</taxon>
        <taxon>Caenorhabditis</taxon>
    </lineage>
</organism>
<dbReference type="Pfam" id="PF17906">
    <property type="entry name" value="HTH_48"/>
    <property type="match status" value="1"/>
</dbReference>
<reference evidence="3" key="1">
    <citation type="submission" date="2011-07" db="EMBL/GenBank/DDBJ databases">
        <authorList>
            <consortium name="Caenorhabditis brenneri Sequencing and Analysis Consortium"/>
            <person name="Wilson R.K."/>
        </authorList>
    </citation>
    <scope>NUCLEOTIDE SEQUENCE [LARGE SCALE GENOMIC DNA]</scope>
    <source>
        <strain evidence="3">PB2801</strain>
    </source>
</reference>
<dbReference type="AlphaFoldDB" id="G0P3G3"/>
<dbReference type="InterPro" id="IPR036047">
    <property type="entry name" value="F-box-like_dom_sf"/>
</dbReference>
<dbReference type="InterPro" id="IPR002900">
    <property type="entry name" value="DUF38/FTH_CAE_spp"/>
</dbReference>
<sequence>MSDVFQTNEIAYRACILYEAVRKTPIEEAYKNMKEVKPTMEYSDFEYWYYRFSDGNHDLTHGFSDMPLEVADNIVGYLGLVDKLAARKVCRNMRAVIDEQASRFGGEVEISITGKDCKIHYLSEEIKYSAQENGNYLLETPRKTMSLKGDHSIAAIEEFASVITHPKWSFEDVTIVFYEEDSHRENERKSILSLNSLLSNNKIHVEYLSINARTLEPLATLLSHFETDFLGFDCSSPMVDTDLLQGIVKMDQWKKVKGFYAGSLPDEFPIESLFHARECYVHNVNITEDRLMKIRDVLFKTPTFEIWKLYDRNNENREELPVLIDRVMGAHDAYNSHDKVYRIENSKDYIQISIPRLRNYQLRIQRMRS</sequence>
<dbReference type="PANTHER" id="PTHR23015:SF4">
    <property type="entry name" value="DUF38 DOMAIN-CONTAINING PROTEIN-RELATED"/>
    <property type="match status" value="1"/>
</dbReference>
<dbReference type="PANTHER" id="PTHR23015">
    <property type="entry name" value="UNCHARACTERIZED C.ELEGANS PROTEIN"/>
    <property type="match status" value="1"/>
</dbReference>
<dbReference type="GO" id="GO:0045087">
    <property type="term" value="P:innate immune response"/>
    <property type="evidence" value="ECO:0007669"/>
    <property type="project" value="TreeGrafter"/>
</dbReference>